<dbReference type="GO" id="GO:0005576">
    <property type="term" value="C:extracellular region"/>
    <property type="evidence" value="ECO:0007669"/>
    <property type="project" value="TreeGrafter"/>
</dbReference>
<dbReference type="Pfam" id="PF00445">
    <property type="entry name" value="Ribonuclease_T2"/>
    <property type="match status" value="1"/>
</dbReference>
<dbReference type="Proteomes" id="UP000729913">
    <property type="component" value="Unassembled WGS sequence"/>
</dbReference>
<dbReference type="GO" id="GO:0003723">
    <property type="term" value="F:RNA binding"/>
    <property type="evidence" value="ECO:0007669"/>
    <property type="project" value="InterPro"/>
</dbReference>
<evidence type="ECO:0000313" key="2">
    <source>
        <dbReference type="Proteomes" id="UP000729913"/>
    </source>
</evidence>
<comment type="caution">
    <text evidence="1">The sequence shown here is derived from an EMBL/GenBank/DDBJ whole genome shotgun (WGS) entry which is preliminary data.</text>
</comment>
<dbReference type="OrthoDB" id="435754at2759"/>
<gene>
    <name evidence="1" type="ORF">G9C98_001271</name>
</gene>
<dbReference type="PANTHER" id="PTHR11240">
    <property type="entry name" value="RIBONUCLEASE T2"/>
    <property type="match status" value="1"/>
</dbReference>
<keyword evidence="2" id="KW-1185">Reference proteome</keyword>
<dbReference type="EMBL" id="JAAOIC020000068">
    <property type="protein sequence ID" value="KAG8034187.1"/>
    <property type="molecule type" value="Genomic_DNA"/>
</dbReference>
<accession>A0A8J5UNR8</accession>
<protein>
    <submittedName>
        <fullName evidence="1">Uncharacterized protein</fullName>
    </submittedName>
</protein>
<name>A0A8J5UNR8_9HYME</name>
<reference evidence="1" key="1">
    <citation type="submission" date="2020-03" db="EMBL/GenBank/DDBJ databases">
        <authorList>
            <person name="Chebbi M.A."/>
            <person name="Drezen J.M."/>
        </authorList>
    </citation>
    <scope>NUCLEOTIDE SEQUENCE</scope>
    <source>
        <tissue evidence="1">Whole body</tissue>
    </source>
</reference>
<dbReference type="AlphaFoldDB" id="A0A8J5UNR8"/>
<dbReference type="GO" id="GO:0006401">
    <property type="term" value="P:RNA catabolic process"/>
    <property type="evidence" value="ECO:0007669"/>
    <property type="project" value="TreeGrafter"/>
</dbReference>
<sequence length="130" mass="15072">MNDTSLWERVWYSHGTCGNSVPAINSQYKYFNKTLELFNKYDIQGAFESNNITIGNEYDVKEILAAIERTFGKHGMTACKFMAKISKYYLHEVSLCFDKTFNLIHCDGVRPQLTDCPRKKLITIPNIKFE</sequence>
<proteinExistence type="predicted"/>
<evidence type="ECO:0000313" key="1">
    <source>
        <dbReference type="EMBL" id="KAG8034187.1"/>
    </source>
</evidence>
<dbReference type="PANTHER" id="PTHR11240:SF22">
    <property type="entry name" value="RIBONUCLEASE T2"/>
    <property type="match status" value="1"/>
</dbReference>
<dbReference type="InterPro" id="IPR001568">
    <property type="entry name" value="RNase_T2-like"/>
</dbReference>
<dbReference type="GO" id="GO:0033897">
    <property type="term" value="F:ribonuclease T2 activity"/>
    <property type="evidence" value="ECO:0007669"/>
    <property type="project" value="InterPro"/>
</dbReference>
<organism evidence="1 2">
    <name type="scientific">Cotesia typhae</name>
    <dbReference type="NCBI Taxonomy" id="2053667"/>
    <lineage>
        <taxon>Eukaryota</taxon>
        <taxon>Metazoa</taxon>
        <taxon>Ecdysozoa</taxon>
        <taxon>Arthropoda</taxon>
        <taxon>Hexapoda</taxon>
        <taxon>Insecta</taxon>
        <taxon>Pterygota</taxon>
        <taxon>Neoptera</taxon>
        <taxon>Endopterygota</taxon>
        <taxon>Hymenoptera</taxon>
        <taxon>Apocrita</taxon>
        <taxon>Ichneumonoidea</taxon>
        <taxon>Braconidae</taxon>
        <taxon>Microgastrinae</taxon>
        <taxon>Cotesia</taxon>
    </lineage>
</organism>
<reference evidence="1" key="2">
    <citation type="submission" date="2021-04" db="EMBL/GenBank/DDBJ databases">
        <title>Genome-wide patterns of bracovirus chromosomal integration into multiple host tissues during parasitism.</title>
        <authorList>
            <person name="Chebbi M.A.C."/>
        </authorList>
    </citation>
    <scope>NUCLEOTIDE SEQUENCE</scope>
    <source>
        <tissue evidence="1">Whole body</tissue>
    </source>
</reference>